<evidence type="ECO:0000256" key="4">
    <source>
        <dbReference type="SAM" id="MobiDB-lite"/>
    </source>
</evidence>
<comment type="subcellular location">
    <subcellularLocation>
        <location evidence="1">Cell outer membrane</location>
    </subcellularLocation>
</comment>
<dbReference type="AlphaFoldDB" id="A0A160TJH3"/>
<proteinExistence type="predicted"/>
<evidence type="ECO:0000313" key="5">
    <source>
        <dbReference type="EMBL" id="CUS44408.1"/>
    </source>
</evidence>
<gene>
    <name evidence="5" type="ORF">MGWOODY_Smn3051</name>
</gene>
<dbReference type="EMBL" id="CZQE01000146">
    <property type="protein sequence ID" value="CUS44408.1"/>
    <property type="molecule type" value="Genomic_DNA"/>
</dbReference>
<dbReference type="InterPro" id="IPR036942">
    <property type="entry name" value="Beta-barrel_TonB_sf"/>
</dbReference>
<evidence type="ECO:0000256" key="1">
    <source>
        <dbReference type="ARBA" id="ARBA00004442"/>
    </source>
</evidence>
<sequence length="116" mass="12611">MRRDTVRGALEKATGLGLGPSPANYQSNLRQIDIGARLTGRYHLLGREHELILGASFARQALDFYGFAPDYSKLPPIGNFFQWTAPIPSRHGAASAHTTSSGARNNGAISARRGYR</sequence>
<feature type="region of interest" description="Disordered" evidence="4">
    <location>
        <begin position="90"/>
        <end position="116"/>
    </location>
</feature>
<reference evidence="5" key="1">
    <citation type="submission" date="2015-10" db="EMBL/GenBank/DDBJ databases">
        <authorList>
            <person name="Gilbert D.G."/>
        </authorList>
    </citation>
    <scope>NUCLEOTIDE SEQUENCE</scope>
</reference>
<dbReference type="GO" id="GO:0009279">
    <property type="term" value="C:cell outer membrane"/>
    <property type="evidence" value="ECO:0007669"/>
    <property type="project" value="UniProtKB-SubCell"/>
</dbReference>
<keyword evidence="2" id="KW-0472">Membrane</keyword>
<organism evidence="5">
    <name type="scientific">hydrothermal vent metagenome</name>
    <dbReference type="NCBI Taxonomy" id="652676"/>
    <lineage>
        <taxon>unclassified sequences</taxon>
        <taxon>metagenomes</taxon>
        <taxon>ecological metagenomes</taxon>
    </lineage>
</organism>
<dbReference type="Gene3D" id="2.40.170.20">
    <property type="entry name" value="TonB-dependent receptor, beta-barrel domain"/>
    <property type="match status" value="1"/>
</dbReference>
<evidence type="ECO:0000256" key="2">
    <source>
        <dbReference type="ARBA" id="ARBA00023136"/>
    </source>
</evidence>
<evidence type="ECO:0000256" key="3">
    <source>
        <dbReference type="ARBA" id="ARBA00023237"/>
    </source>
</evidence>
<protein>
    <submittedName>
        <fullName evidence="5">Uncharacterized protein</fullName>
    </submittedName>
</protein>
<keyword evidence="3" id="KW-0998">Cell outer membrane</keyword>
<accession>A0A160TJH3</accession>
<feature type="compositionally biased region" description="Low complexity" evidence="4">
    <location>
        <begin position="90"/>
        <end position="104"/>
    </location>
</feature>
<name>A0A160TJH3_9ZZZZ</name>